<evidence type="ECO:0000313" key="1">
    <source>
        <dbReference type="EMBL" id="KAK7503733.1"/>
    </source>
</evidence>
<feature type="non-terminal residue" evidence="1">
    <location>
        <position position="224"/>
    </location>
</feature>
<accession>A0ABD0LX89</accession>
<evidence type="ECO:0000313" key="2">
    <source>
        <dbReference type="Proteomes" id="UP001519460"/>
    </source>
</evidence>
<gene>
    <name evidence="1" type="ORF">BaRGS_00004856</name>
</gene>
<keyword evidence="2" id="KW-1185">Reference proteome</keyword>
<comment type="caution">
    <text evidence="1">The sequence shown here is derived from an EMBL/GenBank/DDBJ whole genome shotgun (WGS) entry which is preliminary data.</text>
</comment>
<dbReference type="Proteomes" id="UP001519460">
    <property type="component" value="Unassembled WGS sequence"/>
</dbReference>
<name>A0ABD0LX89_9CAEN</name>
<sequence length="224" mass="24287">MKTARAGGGTLGERECLAVGIAGTPAGTVQLGAGSHGADQALVEHNIVSNVREKSLRGVSPHAGQGQEYQDKATHRHGYGWSVTLLIGTNESPYQSPRREQPQITVCVQCLTRVASSDVTVLTFIYLLSQVSFESIALRVLLECDLHATIKLSSRSSIYCFHRGEHQVLLGADCRAVSFASRLVLDNGEPTISNIQTSTLDGKLHIWTSHVLNTSDRRPLFELP</sequence>
<proteinExistence type="predicted"/>
<reference evidence="1 2" key="1">
    <citation type="journal article" date="2023" name="Sci. Data">
        <title>Genome assembly of the Korean intertidal mud-creeper Batillaria attramentaria.</title>
        <authorList>
            <person name="Patra A.K."/>
            <person name="Ho P.T."/>
            <person name="Jun S."/>
            <person name="Lee S.J."/>
            <person name="Kim Y."/>
            <person name="Won Y.J."/>
        </authorList>
    </citation>
    <scope>NUCLEOTIDE SEQUENCE [LARGE SCALE GENOMIC DNA]</scope>
    <source>
        <strain evidence="1">Wonlab-2016</strain>
    </source>
</reference>
<organism evidence="1 2">
    <name type="scientific">Batillaria attramentaria</name>
    <dbReference type="NCBI Taxonomy" id="370345"/>
    <lineage>
        <taxon>Eukaryota</taxon>
        <taxon>Metazoa</taxon>
        <taxon>Spiralia</taxon>
        <taxon>Lophotrochozoa</taxon>
        <taxon>Mollusca</taxon>
        <taxon>Gastropoda</taxon>
        <taxon>Caenogastropoda</taxon>
        <taxon>Sorbeoconcha</taxon>
        <taxon>Cerithioidea</taxon>
        <taxon>Batillariidae</taxon>
        <taxon>Batillaria</taxon>
    </lineage>
</organism>
<protein>
    <submittedName>
        <fullName evidence="1">Uncharacterized protein</fullName>
    </submittedName>
</protein>
<dbReference type="AlphaFoldDB" id="A0ABD0LX89"/>
<dbReference type="EMBL" id="JACVVK020000018">
    <property type="protein sequence ID" value="KAK7503733.1"/>
    <property type="molecule type" value="Genomic_DNA"/>
</dbReference>